<evidence type="ECO:0000256" key="1">
    <source>
        <dbReference type="SAM" id="MobiDB-lite"/>
    </source>
</evidence>
<keyword evidence="4" id="KW-1185">Reference proteome</keyword>
<dbReference type="InterPro" id="IPR035979">
    <property type="entry name" value="RBD_domain_sf"/>
</dbReference>
<feature type="domain" description="Mei2-like C-terminal RNA recognition motif" evidence="2">
    <location>
        <begin position="168"/>
        <end position="193"/>
    </location>
</feature>
<sequence>MTVSMKMQTNSRGLNPEAPEFFPARNVQISAANHPFFPPTNPTFLHYQTLYSCESCLNTHGDFSAPPRFHYPLYPYFPYHHHAAVPCPVSAPEKLATSPPQAAQEVATRRRTKDKRCLRNTKRHGRERFVRAKLGSFEYTKKVEDRAGNKSNGEKHPLIPLRDDGKETTVMIKNIPNRYTREMLKDFLDQHCMNMNMNRNYSNNGGVADEEPSFSAFDFLYLPVDFMYVSNILHTLLAFDVMFHGNEIAMPVFFRHGCSTKLNKGYAFVNFTNPRAARRFFDACHGEHWDRFQSTKIREICCAKLQGIEQLVRHFERMGFPCLEFQPLSFNPARDGSKQLVKETLVGRLTGYKLMT</sequence>
<dbReference type="EMBL" id="JBBPBM010000011">
    <property type="protein sequence ID" value="KAK8564326.1"/>
    <property type="molecule type" value="Genomic_DNA"/>
</dbReference>
<name>A0ABR2EQN5_9ROSI</name>
<dbReference type="Pfam" id="PF04059">
    <property type="entry name" value="RRM_2"/>
    <property type="match status" value="2"/>
</dbReference>
<organism evidence="3 4">
    <name type="scientific">Hibiscus sabdariffa</name>
    <name type="common">roselle</name>
    <dbReference type="NCBI Taxonomy" id="183260"/>
    <lineage>
        <taxon>Eukaryota</taxon>
        <taxon>Viridiplantae</taxon>
        <taxon>Streptophyta</taxon>
        <taxon>Embryophyta</taxon>
        <taxon>Tracheophyta</taxon>
        <taxon>Spermatophyta</taxon>
        <taxon>Magnoliopsida</taxon>
        <taxon>eudicotyledons</taxon>
        <taxon>Gunneridae</taxon>
        <taxon>Pentapetalae</taxon>
        <taxon>rosids</taxon>
        <taxon>malvids</taxon>
        <taxon>Malvales</taxon>
        <taxon>Malvaceae</taxon>
        <taxon>Malvoideae</taxon>
        <taxon>Hibiscus</taxon>
    </lineage>
</organism>
<evidence type="ECO:0000313" key="4">
    <source>
        <dbReference type="Proteomes" id="UP001472677"/>
    </source>
</evidence>
<dbReference type="InterPro" id="IPR012677">
    <property type="entry name" value="Nucleotide-bd_a/b_plait_sf"/>
</dbReference>
<reference evidence="3 4" key="1">
    <citation type="journal article" date="2024" name="G3 (Bethesda)">
        <title>Genome assembly of Hibiscus sabdariffa L. provides insights into metabolisms of medicinal natural products.</title>
        <authorList>
            <person name="Kim T."/>
        </authorList>
    </citation>
    <scope>NUCLEOTIDE SEQUENCE [LARGE SCALE GENOMIC DNA]</scope>
    <source>
        <strain evidence="3">TK-2024</strain>
        <tissue evidence="3">Old leaves</tissue>
    </source>
</reference>
<comment type="caution">
    <text evidence="3">The sequence shown here is derived from an EMBL/GenBank/DDBJ whole genome shotgun (WGS) entry which is preliminary data.</text>
</comment>
<dbReference type="InterPro" id="IPR007201">
    <property type="entry name" value="Mei2-like_Rrm_C"/>
</dbReference>
<feature type="domain" description="Mei2-like C-terminal RNA recognition motif" evidence="2">
    <location>
        <begin position="259"/>
        <end position="315"/>
    </location>
</feature>
<protein>
    <recommendedName>
        <fullName evidence="2">Mei2-like C-terminal RNA recognition motif domain-containing protein</fullName>
    </recommendedName>
</protein>
<dbReference type="Proteomes" id="UP001472677">
    <property type="component" value="Unassembled WGS sequence"/>
</dbReference>
<evidence type="ECO:0000313" key="3">
    <source>
        <dbReference type="EMBL" id="KAK8564326.1"/>
    </source>
</evidence>
<feature type="region of interest" description="Disordered" evidence="1">
    <location>
        <begin position="95"/>
        <end position="115"/>
    </location>
</feature>
<dbReference type="Gene3D" id="3.30.70.330">
    <property type="match status" value="1"/>
</dbReference>
<gene>
    <name evidence="3" type="ORF">V6N12_036452</name>
</gene>
<proteinExistence type="predicted"/>
<evidence type="ECO:0000259" key="2">
    <source>
        <dbReference type="Pfam" id="PF04059"/>
    </source>
</evidence>
<accession>A0ABR2EQN5</accession>
<dbReference type="SUPFAM" id="SSF54928">
    <property type="entry name" value="RNA-binding domain, RBD"/>
    <property type="match status" value="1"/>
</dbReference>